<keyword evidence="1" id="KW-1133">Transmembrane helix</keyword>
<dbReference type="SUPFAM" id="SSF54523">
    <property type="entry name" value="Pili subunits"/>
    <property type="match status" value="1"/>
</dbReference>
<dbReference type="EMBL" id="SHMQ01000045">
    <property type="protein sequence ID" value="RZV37083.1"/>
    <property type="molecule type" value="Genomic_DNA"/>
</dbReference>
<dbReference type="InterPro" id="IPR012902">
    <property type="entry name" value="N_methyl_site"/>
</dbReference>
<evidence type="ECO:0000313" key="2">
    <source>
        <dbReference type="EMBL" id="RZV37083.1"/>
    </source>
</evidence>
<evidence type="ECO:0000313" key="3">
    <source>
        <dbReference type="Proteomes" id="UP000322454"/>
    </source>
</evidence>
<dbReference type="InterPro" id="IPR045584">
    <property type="entry name" value="Pilin-like"/>
</dbReference>
<evidence type="ECO:0000256" key="1">
    <source>
        <dbReference type="SAM" id="Phobius"/>
    </source>
</evidence>
<keyword evidence="1" id="KW-0812">Transmembrane</keyword>
<organism evidence="2 3">
    <name type="scientific">Candidatus Acidulodesulfobacterium acidiphilum</name>
    <dbReference type="NCBI Taxonomy" id="2597224"/>
    <lineage>
        <taxon>Bacteria</taxon>
        <taxon>Deltaproteobacteria</taxon>
        <taxon>Candidatus Acidulodesulfobacterales</taxon>
        <taxon>Candidatus Acidulodesulfobacterium</taxon>
    </lineage>
</organism>
<reference evidence="2 3" key="1">
    <citation type="submission" date="2019-01" db="EMBL/GenBank/DDBJ databases">
        <title>Insights into ecological role of a new deltaproteobacterial order Candidatus Sinidesulfobacterales (Sva0485) by metagenomics and metatranscriptomics.</title>
        <authorList>
            <person name="Tan S."/>
            <person name="Liu J."/>
            <person name="Fang Y."/>
            <person name="Hedlund B."/>
            <person name="Lian Z.-H."/>
            <person name="Huang L.-Y."/>
            <person name="Li J.-T."/>
            <person name="Huang L.-N."/>
            <person name="Li W.-J."/>
            <person name="Jiang H.-C."/>
            <person name="Dong H.-L."/>
            <person name="Shu W.-S."/>
        </authorList>
    </citation>
    <scope>NUCLEOTIDE SEQUENCE [LARGE SCALE GENOMIC DNA]</scope>
    <source>
        <strain evidence="2">AP4</strain>
    </source>
</reference>
<sequence length="199" mass="21994">MDKIRRNVRRNVSMRNKIVKADYIGKDGFSLIEIVFTIIIIGLAMGAITESFIAGSAKSVNIVNEETAVNVAKQEMAALNYCRNGGSVSGVCSAFNNNGSPNCSGSNQNTWDCPSSFYTPYIGPTVVNNECFYTKITASNVNFADTNGNGTINGSSNNLILSTFLCKFFIKRQIRLHLPDNIMRPSRFHFYGYKCKQII</sequence>
<dbReference type="Proteomes" id="UP000322454">
    <property type="component" value="Unassembled WGS sequence"/>
</dbReference>
<keyword evidence="1" id="KW-0472">Membrane</keyword>
<gene>
    <name evidence="2" type="ORF">EVJ48_09585</name>
</gene>
<dbReference type="NCBIfam" id="TIGR02532">
    <property type="entry name" value="IV_pilin_GFxxxE"/>
    <property type="match status" value="1"/>
</dbReference>
<protein>
    <submittedName>
        <fullName evidence="2">Prepilin-type N-terminal cleavage/methylation domain-containing protein</fullName>
    </submittedName>
</protein>
<accession>A0A520X7A9</accession>
<dbReference type="AlphaFoldDB" id="A0A520X7A9"/>
<proteinExistence type="predicted"/>
<comment type="caution">
    <text evidence="2">The sequence shown here is derived from an EMBL/GenBank/DDBJ whole genome shotgun (WGS) entry which is preliminary data.</text>
</comment>
<feature type="transmembrane region" description="Helical" evidence="1">
    <location>
        <begin position="28"/>
        <end position="48"/>
    </location>
</feature>
<name>A0A520X7A9_9DELT</name>